<evidence type="ECO:0000256" key="1">
    <source>
        <dbReference type="PROSITE-ProRule" id="PRU00267"/>
    </source>
</evidence>
<feature type="compositionally biased region" description="Basic and acidic residues" evidence="3">
    <location>
        <begin position="322"/>
        <end position="339"/>
    </location>
</feature>
<feature type="compositionally biased region" description="Low complexity" evidence="3">
    <location>
        <begin position="353"/>
        <end position="381"/>
    </location>
</feature>
<feature type="region of interest" description="Disordered" evidence="3">
    <location>
        <begin position="174"/>
        <end position="209"/>
    </location>
</feature>
<organism evidence="5 6">
    <name type="scientific">Drosophila busckii</name>
    <name type="common">Fruit fly</name>
    <dbReference type="NCBI Taxonomy" id="30019"/>
    <lineage>
        <taxon>Eukaryota</taxon>
        <taxon>Metazoa</taxon>
        <taxon>Ecdysozoa</taxon>
        <taxon>Arthropoda</taxon>
        <taxon>Hexapoda</taxon>
        <taxon>Insecta</taxon>
        <taxon>Pterygota</taxon>
        <taxon>Neoptera</taxon>
        <taxon>Endopterygota</taxon>
        <taxon>Diptera</taxon>
        <taxon>Brachycera</taxon>
        <taxon>Muscomorpha</taxon>
        <taxon>Ephydroidea</taxon>
        <taxon>Drosophilidae</taxon>
        <taxon>Drosophila</taxon>
    </lineage>
</organism>
<evidence type="ECO:0000256" key="3">
    <source>
        <dbReference type="SAM" id="MobiDB-lite"/>
    </source>
</evidence>
<dbReference type="EMBL" id="CP012528">
    <property type="protein sequence ID" value="ALC49888.1"/>
    <property type="molecule type" value="Genomic_DNA"/>
</dbReference>
<dbReference type="FunFam" id="1.10.30.10:FF:000056">
    <property type="entry name" value="Brahma-associated protein 111kD"/>
    <property type="match status" value="1"/>
</dbReference>
<evidence type="ECO:0000256" key="2">
    <source>
        <dbReference type="SAM" id="Coils"/>
    </source>
</evidence>
<name>A0A0M4EVC2_DROBS</name>
<evidence type="ECO:0000313" key="6">
    <source>
        <dbReference type="Proteomes" id="UP000494163"/>
    </source>
</evidence>
<feature type="region of interest" description="Disordered" evidence="3">
    <location>
        <begin position="322"/>
        <end position="660"/>
    </location>
</feature>
<dbReference type="PRINTS" id="PR01217">
    <property type="entry name" value="PRICHEXTENSN"/>
</dbReference>
<dbReference type="GO" id="GO:0045892">
    <property type="term" value="P:negative regulation of DNA-templated transcription"/>
    <property type="evidence" value="ECO:0007669"/>
    <property type="project" value="TreeGrafter"/>
</dbReference>
<feature type="compositionally biased region" description="Acidic residues" evidence="3">
    <location>
        <begin position="200"/>
        <end position="209"/>
    </location>
</feature>
<keyword evidence="1" id="KW-0539">Nucleus</keyword>
<dbReference type="PANTHER" id="PTHR46232:SF1">
    <property type="entry name" value="SWI_SNF-RELATED MATRIX-ASSOCIATED ACTIN-DEPENDENT REGULATOR OF CHROMATIN SUBFAMILY E MEMBER 1"/>
    <property type="match status" value="1"/>
</dbReference>
<protein>
    <submittedName>
        <fullName evidence="5">Dalao</fullName>
    </submittedName>
</protein>
<feature type="DNA-binding region" description="HMG box" evidence="1">
    <location>
        <begin position="88"/>
        <end position="156"/>
    </location>
</feature>
<dbReference type="Pfam" id="PF00505">
    <property type="entry name" value="HMG_box"/>
    <property type="match status" value="1"/>
</dbReference>
<feature type="compositionally biased region" description="Pro residues" evidence="3">
    <location>
        <begin position="414"/>
        <end position="429"/>
    </location>
</feature>
<feature type="compositionally biased region" description="Pro residues" evidence="3">
    <location>
        <begin position="606"/>
        <end position="616"/>
    </location>
</feature>
<feature type="compositionally biased region" description="Pro residues" evidence="3">
    <location>
        <begin position="491"/>
        <end position="500"/>
    </location>
</feature>
<dbReference type="AlphaFoldDB" id="A0A0M4EVC2"/>
<dbReference type="InterPro" id="IPR036910">
    <property type="entry name" value="HMG_box_dom_sf"/>
</dbReference>
<dbReference type="Gene3D" id="1.10.30.10">
    <property type="entry name" value="High mobility group box domain"/>
    <property type="match status" value="1"/>
</dbReference>
<dbReference type="InterPro" id="IPR009071">
    <property type="entry name" value="HMG_box_dom"/>
</dbReference>
<evidence type="ECO:0000313" key="5">
    <source>
        <dbReference type="EMBL" id="ALC49888.1"/>
    </source>
</evidence>
<dbReference type="CDD" id="cd21983">
    <property type="entry name" value="HMG-box_SMARCE1"/>
    <property type="match status" value="1"/>
</dbReference>
<dbReference type="PROSITE" id="PS50118">
    <property type="entry name" value="HMG_BOX_2"/>
    <property type="match status" value="1"/>
</dbReference>
<dbReference type="STRING" id="30019.A0A0M4EVC2"/>
<dbReference type="GO" id="GO:0031492">
    <property type="term" value="F:nucleosomal DNA binding"/>
    <property type="evidence" value="ECO:0007669"/>
    <property type="project" value="TreeGrafter"/>
</dbReference>
<dbReference type="Proteomes" id="UP000494163">
    <property type="component" value="Chromosome X"/>
</dbReference>
<feature type="compositionally biased region" description="Polar residues" evidence="3">
    <location>
        <begin position="48"/>
        <end position="78"/>
    </location>
</feature>
<keyword evidence="1" id="KW-0238">DNA-binding</keyword>
<dbReference type="SMART" id="SM00398">
    <property type="entry name" value="HMG"/>
    <property type="match status" value="1"/>
</dbReference>
<accession>A0A0M4EVC2</accession>
<dbReference type="OrthoDB" id="30931at2759"/>
<proteinExistence type="predicted"/>
<feature type="coiled-coil region" evidence="2">
    <location>
        <begin position="256"/>
        <end position="290"/>
    </location>
</feature>
<dbReference type="PANTHER" id="PTHR46232">
    <property type="entry name" value="SMARCE1 REGULATOR OF CHROMATIN"/>
    <property type="match status" value="1"/>
</dbReference>
<feature type="domain" description="HMG box" evidence="4">
    <location>
        <begin position="88"/>
        <end position="156"/>
    </location>
</feature>
<keyword evidence="6" id="KW-1185">Reference proteome</keyword>
<evidence type="ECO:0000259" key="4">
    <source>
        <dbReference type="PROSITE" id="PS50118"/>
    </source>
</evidence>
<dbReference type="GO" id="GO:0016922">
    <property type="term" value="F:nuclear receptor binding"/>
    <property type="evidence" value="ECO:0007669"/>
    <property type="project" value="TreeGrafter"/>
</dbReference>
<feature type="compositionally biased region" description="Pro residues" evidence="3">
    <location>
        <begin position="551"/>
        <end position="569"/>
    </location>
</feature>
<feature type="compositionally biased region" description="Low complexity" evidence="3">
    <location>
        <begin position="617"/>
        <end position="637"/>
    </location>
</feature>
<dbReference type="SMR" id="A0A0M4EVC2"/>
<feature type="compositionally biased region" description="Low complexity" evidence="3">
    <location>
        <begin position="531"/>
        <end position="550"/>
    </location>
</feature>
<gene>
    <name evidence="5" type="ORF">Dbus_chrXg1744</name>
</gene>
<feature type="region of interest" description="Disordered" evidence="3">
    <location>
        <begin position="1"/>
        <end position="93"/>
    </location>
</feature>
<keyword evidence="2" id="KW-0175">Coiled coil</keyword>
<dbReference type="SUPFAM" id="SSF47095">
    <property type="entry name" value="HMG-box"/>
    <property type="match status" value="1"/>
</dbReference>
<dbReference type="OMA" id="THYYQPQ"/>
<sequence length="660" mass="72160">MALPSNYKQIAVGAPTGPATPLGSVGGGSSSRSRSSGGGAGGDRNKDQTPIFTHSNYSNPAFTPQKVTKSSSSKNQGESRLPKPPKPPEKPILPYMRYSKRVWDSVKAQNPELKLWELGKKIGAMWKQLSDEDKTEFIDEYEAEKVEYEKALKAYHQTPAYQAYISAKSKVKPDVTDVHETPSRGGGSKSQHERRIDIQPAEDEDDMDEGYTAKHMAYARYLRNHRLINEIFSEAVVPDVRSVVTTARMQVLKRQVSSLTMHQTKLEAELQQMEEKFEAKKQRMLESSDAFQEELKRHCKPAVDEDTFQKMVHRMYDDIKRDRQRSEEQVPPPPRKEEPAVQQPAPPQPQQPPTTASPAPAPAAAAITPPQQQSQPPAVVAEVKPELAKPTIVAPVVPPVHELASKTDPEPMDIEPPPKPSVPPPPPPVKLIEKSELLPPLESNKDLSKPLLPPAVVTGSAAPPPANKVPTPTSTPAATPPPAALSTEPPATTPTPPPVVPAAAPAPTQMHPHAHVPLPSTGHPLMPPHMAPQQQQQQQPPPQQQQQQQQGPPPPGPGPAGMPGMPPHPMSHMGYGNYAGPGQGTHSHTHSHYYQPQYGPHSRPQPYYPHLPPYQPYPQLHYASARDPAASQQQQPQQQPPPPPTQQQAQPQPGPGHLHE</sequence>
<feature type="non-terminal residue" evidence="5">
    <location>
        <position position="660"/>
    </location>
</feature>
<dbReference type="GO" id="GO:0016514">
    <property type="term" value="C:SWI/SNF complex"/>
    <property type="evidence" value="ECO:0007669"/>
    <property type="project" value="TreeGrafter"/>
</dbReference>
<reference evidence="5 6" key="1">
    <citation type="submission" date="2015-08" db="EMBL/GenBank/DDBJ databases">
        <title>Ancestral chromatin configuration constrains chromatin evolution on differentiating sex chromosomes in Drosophila.</title>
        <authorList>
            <person name="Zhou Q."/>
            <person name="Bachtrog D."/>
        </authorList>
    </citation>
    <scope>NUCLEOTIDE SEQUENCE [LARGE SCALE GENOMIC DNA]</scope>
    <source>
        <tissue evidence="5">Whole larvae</tissue>
    </source>
</reference>